<sequence length="135" mass="15860">MVHLYRWYMFSSLSCLSLALILTLWQITLSSESLTVITFSKYFCEFMGIAAWYYYLCHCSDLLDDCQIKLSRALYNSHWYQCTSRTQKDLIVFLRRVQQPNLLVFNRGFSILNKALFVRAAKSAYSFVSFIRAGK</sequence>
<evidence type="ECO:0000256" key="7">
    <source>
        <dbReference type="ARBA" id="ARBA00023136"/>
    </source>
</evidence>
<evidence type="ECO:0000256" key="5">
    <source>
        <dbReference type="ARBA" id="ARBA00022725"/>
    </source>
</evidence>
<dbReference type="EMBL" id="HBUF01228493">
    <property type="protein sequence ID" value="CAG6672413.1"/>
    <property type="molecule type" value="Transcribed_RNA"/>
</dbReference>
<reference evidence="11" key="1">
    <citation type="submission" date="2021-05" db="EMBL/GenBank/DDBJ databases">
        <authorList>
            <person name="Alioto T."/>
            <person name="Alioto T."/>
            <person name="Gomez Garrido J."/>
        </authorList>
    </citation>
    <scope>NUCLEOTIDE SEQUENCE</scope>
</reference>
<evidence type="ECO:0000256" key="6">
    <source>
        <dbReference type="ARBA" id="ARBA00022989"/>
    </source>
</evidence>
<comment type="subcellular location">
    <subcellularLocation>
        <location evidence="1">Cell membrane</location>
        <topology evidence="1">Multi-pass membrane protein</topology>
    </subcellularLocation>
</comment>
<keyword evidence="5" id="KW-0552">Olfaction</keyword>
<evidence type="ECO:0000256" key="2">
    <source>
        <dbReference type="ARBA" id="ARBA00022475"/>
    </source>
</evidence>
<proteinExistence type="predicted"/>
<dbReference type="AlphaFoldDB" id="A0A8D8SML2"/>
<keyword evidence="4" id="KW-0812">Transmembrane</keyword>
<keyword evidence="2" id="KW-1003">Cell membrane</keyword>
<feature type="signal peptide" evidence="10">
    <location>
        <begin position="1"/>
        <end position="30"/>
    </location>
</feature>
<dbReference type="PANTHER" id="PTHR21137">
    <property type="entry name" value="ODORANT RECEPTOR"/>
    <property type="match status" value="1"/>
</dbReference>
<dbReference type="PANTHER" id="PTHR21137:SF35">
    <property type="entry name" value="ODORANT RECEPTOR 19A-RELATED"/>
    <property type="match status" value="1"/>
</dbReference>
<dbReference type="GO" id="GO:0005886">
    <property type="term" value="C:plasma membrane"/>
    <property type="evidence" value="ECO:0007669"/>
    <property type="project" value="UniProtKB-SubCell"/>
</dbReference>
<evidence type="ECO:0000256" key="8">
    <source>
        <dbReference type="ARBA" id="ARBA00023170"/>
    </source>
</evidence>
<name>A0A8D8SML2_9HEMI</name>
<dbReference type="InterPro" id="IPR004117">
    <property type="entry name" value="7tm6_olfct_rcpt"/>
</dbReference>
<evidence type="ECO:0000256" key="3">
    <source>
        <dbReference type="ARBA" id="ARBA00022606"/>
    </source>
</evidence>
<evidence type="ECO:0000256" key="1">
    <source>
        <dbReference type="ARBA" id="ARBA00004651"/>
    </source>
</evidence>
<keyword evidence="7" id="KW-0472">Membrane</keyword>
<evidence type="ECO:0000256" key="10">
    <source>
        <dbReference type="SAM" id="SignalP"/>
    </source>
</evidence>
<evidence type="ECO:0000256" key="9">
    <source>
        <dbReference type="ARBA" id="ARBA00023224"/>
    </source>
</evidence>
<keyword evidence="3" id="KW-0716">Sensory transduction</keyword>
<dbReference type="GO" id="GO:0004984">
    <property type="term" value="F:olfactory receptor activity"/>
    <property type="evidence" value="ECO:0007669"/>
    <property type="project" value="InterPro"/>
</dbReference>
<keyword evidence="6" id="KW-1133">Transmembrane helix</keyword>
<keyword evidence="8" id="KW-0675">Receptor</keyword>
<keyword evidence="10" id="KW-0732">Signal</keyword>
<evidence type="ECO:0000256" key="4">
    <source>
        <dbReference type="ARBA" id="ARBA00022692"/>
    </source>
</evidence>
<organism evidence="11">
    <name type="scientific">Cacopsylla melanoneura</name>
    <dbReference type="NCBI Taxonomy" id="428564"/>
    <lineage>
        <taxon>Eukaryota</taxon>
        <taxon>Metazoa</taxon>
        <taxon>Ecdysozoa</taxon>
        <taxon>Arthropoda</taxon>
        <taxon>Hexapoda</taxon>
        <taxon>Insecta</taxon>
        <taxon>Pterygota</taxon>
        <taxon>Neoptera</taxon>
        <taxon>Paraneoptera</taxon>
        <taxon>Hemiptera</taxon>
        <taxon>Sternorrhyncha</taxon>
        <taxon>Psylloidea</taxon>
        <taxon>Psyllidae</taxon>
        <taxon>Psyllinae</taxon>
        <taxon>Cacopsylla</taxon>
    </lineage>
</organism>
<accession>A0A8D8SML2</accession>
<dbReference type="Pfam" id="PF02949">
    <property type="entry name" value="7tm_6"/>
    <property type="match status" value="1"/>
</dbReference>
<evidence type="ECO:0000313" key="11">
    <source>
        <dbReference type="EMBL" id="CAG6672413.1"/>
    </source>
</evidence>
<keyword evidence="9" id="KW-0807">Transducer</keyword>
<protein>
    <submittedName>
        <fullName evidence="11">Uncharacterized protein</fullName>
    </submittedName>
</protein>
<dbReference type="GO" id="GO:0007165">
    <property type="term" value="P:signal transduction"/>
    <property type="evidence" value="ECO:0007669"/>
    <property type="project" value="UniProtKB-KW"/>
</dbReference>
<dbReference type="GO" id="GO:0005549">
    <property type="term" value="F:odorant binding"/>
    <property type="evidence" value="ECO:0007669"/>
    <property type="project" value="InterPro"/>
</dbReference>
<feature type="chain" id="PRO_5034176868" evidence="10">
    <location>
        <begin position="31"/>
        <end position="135"/>
    </location>
</feature>